<dbReference type="OrthoDB" id="7349359at2"/>
<evidence type="ECO:0000313" key="7">
    <source>
        <dbReference type="EMBL" id="PLW78320.1"/>
    </source>
</evidence>
<comment type="subcellular location">
    <subcellularLocation>
        <location evidence="1">Cell membrane</location>
        <topology evidence="1">Multi-pass membrane protein</topology>
    </subcellularLocation>
</comment>
<evidence type="ECO:0000256" key="1">
    <source>
        <dbReference type="ARBA" id="ARBA00004651"/>
    </source>
</evidence>
<feature type="transmembrane region" description="Helical" evidence="6">
    <location>
        <begin position="105"/>
        <end position="128"/>
    </location>
</feature>
<evidence type="ECO:0000256" key="4">
    <source>
        <dbReference type="ARBA" id="ARBA00022989"/>
    </source>
</evidence>
<keyword evidence="2" id="KW-1003">Cell membrane</keyword>
<feature type="transmembrane region" description="Helical" evidence="6">
    <location>
        <begin position="184"/>
        <end position="204"/>
    </location>
</feature>
<dbReference type="CDD" id="cd06579">
    <property type="entry name" value="TM_PBP1_transp_AraH_like"/>
    <property type="match status" value="1"/>
</dbReference>
<sequence>MVYAEVSPSRSDHFISRLKAASSSRQFWLLVINAIVVLGLGFLRPDTFLSWINFKAVLSLMSYDLLLAVAMTTVLIVRGLDLSVGAVMALSSVVMALLLREGYPVFPSVFSGLVVALLCGYINGFFIVRVGILPFLVTLAMMITARGVATVLTTGQYISFPLAPRWFSKFARHEFILQIGDNHYGFPVLLIITLTVTIIFGYLLSHWVPLRRLFFIGQNPEAAELSGIQTVRYTIAAYVIATFFVWVAALLMTSANKIGYANYGITAEMRAIAAAVIGGASFFGGSGSVLGTFLGVLLLALIGNGFILLNGDPNWQQATIGAVLIIAVAVDAMRTMRTRG</sequence>
<keyword evidence="4 6" id="KW-1133">Transmembrane helix</keyword>
<evidence type="ECO:0000256" key="5">
    <source>
        <dbReference type="ARBA" id="ARBA00023136"/>
    </source>
</evidence>
<dbReference type="EMBL" id="PKUQ01000009">
    <property type="protein sequence ID" value="PLW78320.1"/>
    <property type="molecule type" value="Genomic_DNA"/>
</dbReference>
<dbReference type="GO" id="GO:0005886">
    <property type="term" value="C:plasma membrane"/>
    <property type="evidence" value="ECO:0007669"/>
    <property type="project" value="UniProtKB-SubCell"/>
</dbReference>
<dbReference type="GO" id="GO:0022857">
    <property type="term" value="F:transmembrane transporter activity"/>
    <property type="evidence" value="ECO:0007669"/>
    <property type="project" value="InterPro"/>
</dbReference>
<comment type="caution">
    <text evidence="7">The sequence shown here is derived from an EMBL/GenBank/DDBJ whole genome shotgun (WGS) entry which is preliminary data.</text>
</comment>
<reference evidence="7 8" key="1">
    <citation type="submission" date="2018-01" db="EMBL/GenBank/DDBJ databases">
        <title>The draft genome sequence of Cohaesibacter sp. H1304.</title>
        <authorList>
            <person name="Wang N.-N."/>
            <person name="Du Z.-J."/>
        </authorList>
    </citation>
    <scope>NUCLEOTIDE SEQUENCE [LARGE SCALE GENOMIC DNA]</scope>
    <source>
        <strain evidence="7 8">H1304</strain>
    </source>
</reference>
<dbReference type="RefSeq" id="WP_101532816.1">
    <property type="nucleotide sequence ID" value="NZ_PKUQ01000009.1"/>
</dbReference>
<keyword evidence="8" id="KW-1185">Reference proteome</keyword>
<name>A0A2N5XV20_9HYPH</name>
<proteinExistence type="predicted"/>
<feature type="transmembrane region" description="Helical" evidence="6">
    <location>
        <begin position="235"/>
        <end position="254"/>
    </location>
</feature>
<dbReference type="Proteomes" id="UP000234881">
    <property type="component" value="Unassembled WGS sequence"/>
</dbReference>
<feature type="transmembrane region" description="Helical" evidence="6">
    <location>
        <begin position="56"/>
        <end position="77"/>
    </location>
</feature>
<evidence type="ECO:0000256" key="3">
    <source>
        <dbReference type="ARBA" id="ARBA00022692"/>
    </source>
</evidence>
<protein>
    <recommendedName>
        <fullName evidence="9">ABC transporter permease</fullName>
    </recommendedName>
</protein>
<feature type="transmembrane region" description="Helical" evidence="6">
    <location>
        <begin position="260"/>
        <end position="283"/>
    </location>
</feature>
<feature type="transmembrane region" description="Helical" evidence="6">
    <location>
        <begin position="315"/>
        <end position="333"/>
    </location>
</feature>
<dbReference type="PANTHER" id="PTHR32196">
    <property type="entry name" value="ABC TRANSPORTER PERMEASE PROTEIN YPHD-RELATED-RELATED"/>
    <property type="match status" value="1"/>
</dbReference>
<accession>A0A2N5XV20</accession>
<evidence type="ECO:0008006" key="9">
    <source>
        <dbReference type="Google" id="ProtNLM"/>
    </source>
</evidence>
<evidence type="ECO:0000256" key="2">
    <source>
        <dbReference type="ARBA" id="ARBA00022475"/>
    </source>
</evidence>
<feature type="transmembrane region" description="Helical" evidence="6">
    <location>
        <begin position="27"/>
        <end position="44"/>
    </location>
</feature>
<keyword evidence="5 6" id="KW-0472">Membrane</keyword>
<evidence type="ECO:0000256" key="6">
    <source>
        <dbReference type="SAM" id="Phobius"/>
    </source>
</evidence>
<dbReference type="PANTHER" id="PTHR32196:SF72">
    <property type="entry name" value="RIBOSE IMPORT PERMEASE PROTEIN RBSC"/>
    <property type="match status" value="1"/>
</dbReference>
<gene>
    <name evidence="7" type="ORF">C0081_05570</name>
</gene>
<dbReference type="Pfam" id="PF02653">
    <property type="entry name" value="BPD_transp_2"/>
    <property type="match status" value="1"/>
</dbReference>
<dbReference type="AlphaFoldDB" id="A0A2N5XV20"/>
<keyword evidence="3 6" id="KW-0812">Transmembrane</keyword>
<evidence type="ECO:0000313" key="8">
    <source>
        <dbReference type="Proteomes" id="UP000234881"/>
    </source>
</evidence>
<organism evidence="7 8">
    <name type="scientific">Cohaesibacter celericrescens</name>
    <dbReference type="NCBI Taxonomy" id="2067669"/>
    <lineage>
        <taxon>Bacteria</taxon>
        <taxon>Pseudomonadati</taxon>
        <taxon>Pseudomonadota</taxon>
        <taxon>Alphaproteobacteria</taxon>
        <taxon>Hyphomicrobiales</taxon>
        <taxon>Cohaesibacteraceae</taxon>
    </lineage>
</organism>
<dbReference type="InterPro" id="IPR001851">
    <property type="entry name" value="ABC_transp_permease"/>
</dbReference>
<feature type="transmembrane region" description="Helical" evidence="6">
    <location>
        <begin position="135"/>
        <end position="158"/>
    </location>
</feature>
<feature type="transmembrane region" description="Helical" evidence="6">
    <location>
        <begin position="82"/>
        <end position="99"/>
    </location>
</feature>